<evidence type="ECO:0000313" key="2">
    <source>
        <dbReference type="Proteomes" id="UP001566132"/>
    </source>
</evidence>
<protein>
    <submittedName>
        <fullName evidence="1">Uncharacterized protein</fullName>
    </submittedName>
</protein>
<proteinExistence type="predicted"/>
<reference evidence="1 2" key="1">
    <citation type="submission" date="2024-05" db="EMBL/GenBank/DDBJ databases">
        <title>Genetic variation in Jamaican populations of the coffee berry borer (Hypothenemus hampei).</title>
        <authorList>
            <person name="Errbii M."/>
            <person name="Myrie A."/>
        </authorList>
    </citation>
    <scope>NUCLEOTIDE SEQUENCE [LARGE SCALE GENOMIC DNA]</scope>
    <source>
        <strain evidence="1">JA-Hopewell-2020-01-JO</strain>
        <tissue evidence="1">Whole body</tissue>
    </source>
</reference>
<evidence type="ECO:0000313" key="1">
    <source>
        <dbReference type="EMBL" id="KAL1492262.1"/>
    </source>
</evidence>
<sequence>MRSAIVFNLTKGAICRNLQTVGFRDKNVVYGVFLEPQKFDSEVRSGLGAVLISVEVCSCQKFRNFGNNSESVNLNVPVTISQKK</sequence>
<dbReference type="Proteomes" id="UP001566132">
    <property type="component" value="Unassembled WGS sequence"/>
</dbReference>
<comment type="caution">
    <text evidence="1">The sequence shown here is derived from an EMBL/GenBank/DDBJ whole genome shotgun (WGS) entry which is preliminary data.</text>
</comment>
<dbReference type="AlphaFoldDB" id="A0ABD1ECB1"/>
<gene>
    <name evidence="1" type="ORF">ABEB36_012737</name>
</gene>
<organism evidence="1 2">
    <name type="scientific">Hypothenemus hampei</name>
    <name type="common">Coffee berry borer</name>
    <dbReference type="NCBI Taxonomy" id="57062"/>
    <lineage>
        <taxon>Eukaryota</taxon>
        <taxon>Metazoa</taxon>
        <taxon>Ecdysozoa</taxon>
        <taxon>Arthropoda</taxon>
        <taxon>Hexapoda</taxon>
        <taxon>Insecta</taxon>
        <taxon>Pterygota</taxon>
        <taxon>Neoptera</taxon>
        <taxon>Endopterygota</taxon>
        <taxon>Coleoptera</taxon>
        <taxon>Polyphaga</taxon>
        <taxon>Cucujiformia</taxon>
        <taxon>Curculionidae</taxon>
        <taxon>Scolytinae</taxon>
        <taxon>Hypothenemus</taxon>
    </lineage>
</organism>
<accession>A0ABD1ECB1</accession>
<keyword evidence="2" id="KW-1185">Reference proteome</keyword>
<dbReference type="EMBL" id="JBDJPC010000009">
    <property type="protein sequence ID" value="KAL1492262.1"/>
    <property type="molecule type" value="Genomic_DNA"/>
</dbReference>
<name>A0ABD1ECB1_HYPHA</name>